<reference evidence="5" key="1">
    <citation type="submission" date="2022-07" db="EMBL/GenBank/DDBJ databases">
        <authorList>
            <person name="Trinca V."/>
            <person name="Uliana J.V.C."/>
            <person name="Torres T.T."/>
            <person name="Ward R.J."/>
            <person name="Monesi N."/>
        </authorList>
    </citation>
    <scope>NUCLEOTIDE SEQUENCE</scope>
    <source>
        <strain evidence="5">HSMRA1968</strain>
        <tissue evidence="5">Whole embryos</tissue>
    </source>
</reference>
<evidence type="ECO:0000256" key="1">
    <source>
        <dbReference type="ARBA" id="ARBA00022884"/>
    </source>
</evidence>
<accession>A0A9Q0RW03</accession>
<dbReference type="OrthoDB" id="21643at2759"/>
<keyword evidence="1 2" id="KW-0694">RNA-binding</keyword>
<protein>
    <submittedName>
        <fullName evidence="5">RNA-binding protein</fullName>
    </submittedName>
</protein>
<comment type="caution">
    <text evidence="5">The sequence shown here is derived from an EMBL/GenBank/DDBJ whole genome shotgun (WGS) entry which is preliminary data.</text>
</comment>
<evidence type="ECO:0000259" key="4">
    <source>
        <dbReference type="PROSITE" id="PS50102"/>
    </source>
</evidence>
<feature type="region of interest" description="Disordered" evidence="3">
    <location>
        <begin position="92"/>
        <end position="146"/>
    </location>
</feature>
<dbReference type="InterPro" id="IPR000504">
    <property type="entry name" value="RRM_dom"/>
</dbReference>
<dbReference type="EMBL" id="WJQU01000826">
    <property type="protein sequence ID" value="KAJ6634220.1"/>
    <property type="molecule type" value="Genomic_DNA"/>
</dbReference>
<dbReference type="PROSITE" id="PS50102">
    <property type="entry name" value="RRM"/>
    <property type="match status" value="1"/>
</dbReference>
<dbReference type="AlphaFoldDB" id="A0A9Q0RW03"/>
<name>A0A9Q0RW03_9DIPT</name>
<evidence type="ECO:0000256" key="3">
    <source>
        <dbReference type="SAM" id="MobiDB-lite"/>
    </source>
</evidence>
<keyword evidence="6" id="KW-1185">Reference proteome</keyword>
<dbReference type="GO" id="GO:0003723">
    <property type="term" value="F:RNA binding"/>
    <property type="evidence" value="ECO:0007669"/>
    <property type="project" value="UniProtKB-UniRule"/>
</dbReference>
<dbReference type="Gene3D" id="3.30.70.330">
    <property type="match status" value="1"/>
</dbReference>
<dbReference type="PANTHER" id="PTHR48029">
    <property type="entry name" value="NUCLEOLAR PROTEIN 8"/>
    <property type="match status" value="1"/>
</dbReference>
<dbReference type="Proteomes" id="UP001151699">
    <property type="component" value="Unassembled WGS sequence"/>
</dbReference>
<dbReference type="PANTHER" id="PTHR48029:SF1">
    <property type="entry name" value="NUCLEOLAR PROTEIN 8"/>
    <property type="match status" value="1"/>
</dbReference>
<feature type="region of interest" description="Disordered" evidence="3">
    <location>
        <begin position="360"/>
        <end position="383"/>
    </location>
</feature>
<evidence type="ECO:0000313" key="5">
    <source>
        <dbReference type="EMBL" id="KAJ6634220.1"/>
    </source>
</evidence>
<feature type="compositionally biased region" description="Polar residues" evidence="3">
    <location>
        <begin position="98"/>
        <end position="115"/>
    </location>
</feature>
<dbReference type="InterPro" id="IPR012677">
    <property type="entry name" value="Nucleotide-bd_a/b_plait_sf"/>
</dbReference>
<feature type="domain" description="RRM" evidence="4">
    <location>
        <begin position="2"/>
        <end position="84"/>
    </location>
</feature>
<dbReference type="SUPFAM" id="SSF54928">
    <property type="entry name" value="RNA-binding domain, RBD"/>
    <property type="match status" value="1"/>
</dbReference>
<dbReference type="InterPro" id="IPR035979">
    <property type="entry name" value="RBD_domain_sf"/>
</dbReference>
<proteinExistence type="predicted"/>
<dbReference type="SMART" id="SM00360">
    <property type="entry name" value="RRM"/>
    <property type="match status" value="1"/>
</dbReference>
<dbReference type="Pfam" id="PF00076">
    <property type="entry name" value="RRM_1"/>
    <property type="match status" value="1"/>
</dbReference>
<sequence>MTRIFVGNLPTDIVEKDLENEFAAYGIVNKVEVKHKRDPLTMEIMSTFAFVTIGITDSLLDQCLEEFKNEKFRGRYLTVSVARENFMEKLRREREESTQSSVPHTKSNVNKNNPFRLNVMPNAKQTFNSDNEDSNRTLPSQSYDTEEPLIKRKSTMFFENGKIKIPCVNETNAVMQPAKKMKRKTFDEKSEKADRKRVESLINMKNTYNQQKKMVQQALSNLESTKTNKIIFDEPTTESDGKSEMKTKTLFDDDADDDDLDFEKSFEVKRQYEGEKGARLQKLQSRFANDQRFKMNENFLDDNDDDMDVEVQEVQEETQSDERKWQYDILESVIGKKLQPEIKRKSKNLMLRYDPTKNDHEKYEKVKRKKIRSNEADSEPTTKLKADEECEFQVSKEQFFNVSNQLTAALAPASEGFSLLSMFGRDNDVTVAKPKNPYQEITLSKGEQKMLQNGNSFFKDDSSDDEIIEERLAASQINAMTDSKQTNPKKSSKAEIWHEPFFIFGDDQRLQGKWYVTLPTEFFC</sequence>
<organism evidence="5 6">
    <name type="scientific">Pseudolycoriella hygida</name>
    <dbReference type="NCBI Taxonomy" id="35572"/>
    <lineage>
        <taxon>Eukaryota</taxon>
        <taxon>Metazoa</taxon>
        <taxon>Ecdysozoa</taxon>
        <taxon>Arthropoda</taxon>
        <taxon>Hexapoda</taxon>
        <taxon>Insecta</taxon>
        <taxon>Pterygota</taxon>
        <taxon>Neoptera</taxon>
        <taxon>Endopterygota</taxon>
        <taxon>Diptera</taxon>
        <taxon>Nematocera</taxon>
        <taxon>Sciaroidea</taxon>
        <taxon>Sciaridae</taxon>
        <taxon>Pseudolycoriella</taxon>
    </lineage>
</organism>
<feature type="compositionally biased region" description="Basic and acidic residues" evidence="3">
    <location>
        <begin position="372"/>
        <end position="383"/>
    </location>
</feature>
<evidence type="ECO:0000256" key="2">
    <source>
        <dbReference type="PROSITE-ProRule" id="PRU00176"/>
    </source>
</evidence>
<evidence type="ECO:0000313" key="6">
    <source>
        <dbReference type="Proteomes" id="UP001151699"/>
    </source>
</evidence>
<gene>
    <name evidence="5" type="ORF">Bhyg_17336</name>
</gene>